<proteinExistence type="predicted"/>
<dbReference type="SMART" id="SM00387">
    <property type="entry name" value="HATPase_c"/>
    <property type="match status" value="1"/>
</dbReference>
<keyword evidence="3" id="KW-0597">Phosphoprotein</keyword>
<dbReference type="PRINTS" id="PR00344">
    <property type="entry name" value="BCTRLSENSOR"/>
</dbReference>
<dbReference type="Gene3D" id="3.30.450.20">
    <property type="entry name" value="PAS domain"/>
    <property type="match status" value="2"/>
</dbReference>
<feature type="transmembrane region" description="Helical" evidence="4">
    <location>
        <begin position="240"/>
        <end position="261"/>
    </location>
</feature>
<dbReference type="Proteomes" id="UP001060012">
    <property type="component" value="Chromosome"/>
</dbReference>
<dbReference type="PROSITE" id="PS50109">
    <property type="entry name" value="HIS_KIN"/>
    <property type="match status" value="1"/>
</dbReference>
<dbReference type="InterPro" id="IPR003661">
    <property type="entry name" value="HisK_dim/P_dom"/>
</dbReference>
<comment type="catalytic activity">
    <reaction evidence="1">
        <text>ATP + protein L-histidine = ADP + protein N-phospho-L-histidine.</text>
        <dbReference type="EC" id="2.7.13.3"/>
    </reaction>
</comment>
<dbReference type="SUPFAM" id="SSF55874">
    <property type="entry name" value="ATPase domain of HSP90 chaperone/DNA topoisomerase II/histidine kinase"/>
    <property type="match status" value="1"/>
</dbReference>
<protein>
    <recommendedName>
        <fullName evidence="2">histidine kinase</fullName>
        <ecNumber evidence="2">2.7.13.3</ecNumber>
    </recommendedName>
</protein>
<dbReference type="EMBL" id="CP100595">
    <property type="protein sequence ID" value="UTJ05455.1"/>
    <property type="molecule type" value="Genomic_DNA"/>
</dbReference>
<dbReference type="InterPro" id="IPR013655">
    <property type="entry name" value="PAS_fold_3"/>
</dbReference>
<evidence type="ECO:0000313" key="6">
    <source>
        <dbReference type="EMBL" id="UTJ05455.1"/>
    </source>
</evidence>
<dbReference type="EC" id="2.7.13.3" evidence="2"/>
<dbReference type="InterPro" id="IPR004358">
    <property type="entry name" value="Sig_transdc_His_kin-like_C"/>
</dbReference>
<dbReference type="PANTHER" id="PTHR43065">
    <property type="entry name" value="SENSOR HISTIDINE KINASE"/>
    <property type="match status" value="1"/>
</dbReference>
<keyword evidence="7" id="KW-1185">Reference proteome</keyword>
<keyword evidence="4" id="KW-1133">Transmembrane helix</keyword>
<dbReference type="Gene3D" id="1.10.287.130">
    <property type="match status" value="1"/>
</dbReference>
<evidence type="ECO:0000256" key="4">
    <source>
        <dbReference type="SAM" id="Phobius"/>
    </source>
</evidence>
<dbReference type="Gene3D" id="3.30.565.10">
    <property type="entry name" value="Histidine kinase-like ATPase, C-terminal domain"/>
    <property type="match status" value="1"/>
</dbReference>
<dbReference type="SUPFAM" id="SSF47384">
    <property type="entry name" value="Homodimeric domain of signal transducing histidine kinase"/>
    <property type="match status" value="1"/>
</dbReference>
<accession>A0ABY5E2U0</accession>
<dbReference type="GO" id="GO:0005524">
    <property type="term" value="F:ATP binding"/>
    <property type="evidence" value="ECO:0007669"/>
    <property type="project" value="UniProtKB-KW"/>
</dbReference>
<dbReference type="InterPro" id="IPR035965">
    <property type="entry name" value="PAS-like_dom_sf"/>
</dbReference>
<evidence type="ECO:0000256" key="2">
    <source>
        <dbReference type="ARBA" id="ARBA00012438"/>
    </source>
</evidence>
<gene>
    <name evidence="6" type="ORF">NJU99_09260</name>
</gene>
<evidence type="ECO:0000256" key="3">
    <source>
        <dbReference type="ARBA" id="ARBA00022553"/>
    </source>
</evidence>
<dbReference type="RefSeq" id="WP_254575636.1">
    <property type="nucleotide sequence ID" value="NZ_CP100595.1"/>
</dbReference>
<keyword evidence="6" id="KW-0547">Nucleotide-binding</keyword>
<organism evidence="6 7">
    <name type="scientific">Arcobacter roscoffensis</name>
    <dbReference type="NCBI Taxonomy" id="2961520"/>
    <lineage>
        <taxon>Bacteria</taxon>
        <taxon>Pseudomonadati</taxon>
        <taxon>Campylobacterota</taxon>
        <taxon>Epsilonproteobacteria</taxon>
        <taxon>Campylobacterales</taxon>
        <taxon>Arcobacteraceae</taxon>
        <taxon>Arcobacter</taxon>
    </lineage>
</organism>
<dbReference type="Pfam" id="PF08269">
    <property type="entry name" value="dCache_2"/>
    <property type="match status" value="1"/>
</dbReference>
<dbReference type="SUPFAM" id="SSF55785">
    <property type="entry name" value="PYP-like sensor domain (PAS domain)"/>
    <property type="match status" value="1"/>
</dbReference>
<dbReference type="CDD" id="cd00082">
    <property type="entry name" value="HisKA"/>
    <property type="match status" value="1"/>
</dbReference>
<dbReference type="InterPro" id="IPR036890">
    <property type="entry name" value="HATPase_C_sf"/>
</dbReference>
<keyword evidence="4" id="KW-0812">Transmembrane</keyword>
<feature type="transmembrane region" description="Helical" evidence="4">
    <location>
        <begin position="19"/>
        <end position="39"/>
    </location>
</feature>
<name>A0ABY5E2U0_9BACT</name>
<dbReference type="InterPro" id="IPR003594">
    <property type="entry name" value="HATPase_dom"/>
</dbReference>
<dbReference type="Pfam" id="PF08447">
    <property type="entry name" value="PAS_3"/>
    <property type="match status" value="1"/>
</dbReference>
<sequence>MNDNIDISLNKKANKYNKYLYSVFLLILMLVFISTYIDLKSKKVNIEKQLKITQENVIEEYKQRLKESIHTTIYFIDNLHDFYIKEQKLDGNTSSYLNDLNYILFEEEVRSYLYNSIFDKQRYTWINKIENIDIKQKYAKRLIHPNLKETEGSYLSLNTKDIKGKLPYKKELEGILKNKEVFYSYYFKEINSLKITKKISYAKLYKKYNWIIATGIPLNILDAKIENLNSKLLEEYENYFYTTISIKVLLLLIVLVVVYFLKNNTRRYLFKSLEKSYNNLKETTLKLSEATKTAQIGIWKWDIVKDDLDWDDEMYNLYEVDRNTSQSDFQLWVKALYEDDMQEAQEKLHNSINNKTKFQTTFRIKTKKGLKYIKASGKTIYDEFDKPLYVIGANYDITNLKEYEKQQIQLLEQAKMASLGEMIGNIAHQWRQPLSIISTASTGIKLQKEMGILTDELLIDELNSINVSTKYLSETIETFRNFIKEEKEYKTVIIQDRIKEIFNLLAATLKNNHIELITNIEEVESFEIKIVAGELSQVIVNIINNAKDVFKERDIENPTIIFNLEKNKSRVYITIEDNAGGVPNKVINHIFEPYFTTKHQSQGTGLGLYMSHKIVTESLNGKLRVENTSKGAKFIIELPL</sequence>
<dbReference type="InterPro" id="IPR004010">
    <property type="entry name" value="Double_Cache_2"/>
</dbReference>
<keyword evidence="4" id="KW-0472">Membrane</keyword>
<evidence type="ECO:0000259" key="5">
    <source>
        <dbReference type="PROSITE" id="PS50109"/>
    </source>
</evidence>
<keyword evidence="6" id="KW-0067">ATP-binding</keyword>
<dbReference type="InterPro" id="IPR036097">
    <property type="entry name" value="HisK_dim/P_sf"/>
</dbReference>
<evidence type="ECO:0000313" key="7">
    <source>
        <dbReference type="Proteomes" id="UP001060012"/>
    </source>
</evidence>
<dbReference type="Pfam" id="PF02518">
    <property type="entry name" value="HATPase_c"/>
    <property type="match status" value="1"/>
</dbReference>
<dbReference type="InterPro" id="IPR005467">
    <property type="entry name" value="His_kinase_dom"/>
</dbReference>
<reference evidence="6" key="1">
    <citation type="submission" date="2022-07" db="EMBL/GenBank/DDBJ databases">
        <title>Arcobacter roscoffensis sp. nov., a marine bacterium isolated from coastal seawater collected from Roscoff, France.</title>
        <authorList>
            <person name="Pascual J."/>
            <person name="Lepeaux C."/>
            <person name="Methner A."/>
            <person name="Overmann J."/>
        </authorList>
    </citation>
    <scope>NUCLEOTIDE SEQUENCE</scope>
    <source>
        <strain evidence="6">ARW1-2F2</strain>
    </source>
</reference>
<evidence type="ECO:0000256" key="1">
    <source>
        <dbReference type="ARBA" id="ARBA00000085"/>
    </source>
</evidence>
<feature type="domain" description="Histidine kinase" evidence="5">
    <location>
        <begin position="425"/>
        <end position="640"/>
    </location>
</feature>